<feature type="compositionally biased region" description="Basic and acidic residues" evidence="1">
    <location>
        <begin position="359"/>
        <end position="375"/>
    </location>
</feature>
<feature type="compositionally biased region" description="Basic residues" evidence="1">
    <location>
        <begin position="99"/>
        <end position="108"/>
    </location>
</feature>
<name>A0ABQ5F0V5_9ASTR</name>
<keyword evidence="3" id="KW-0695">RNA-directed DNA polymerase</keyword>
<comment type="caution">
    <text evidence="3">The sequence shown here is derived from an EMBL/GenBank/DDBJ whole genome shotgun (WGS) entry which is preliminary data.</text>
</comment>
<organism evidence="3 4">
    <name type="scientific">Tanacetum coccineum</name>
    <dbReference type="NCBI Taxonomy" id="301880"/>
    <lineage>
        <taxon>Eukaryota</taxon>
        <taxon>Viridiplantae</taxon>
        <taxon>Streptophyta</taxon>
        <taxon>Embryophyta</taxon>
        <taxon>Tracheophyta</taxon>
        <taxon>Spermatophyta</taxon>
        <taxon>Magnoliopsida</taxon>
        <taxon>eudicotyledons</taxon>
        <taxon>Gunneridae</taxon>
        <taxon>Pentapetalae</taxon>
        <taxon>asterids</taxon>
        <taxon>campanulids</taxon>
        <taxon>Asterales</taxon>
        <taxon>Asteraceae</taxon>
        <taxon>Asteroideae</taxon>
        <taxon>Anthemideae</taxon>
        <taxon>Anthemidinae</taxon>
        <taxon>Tanacetum</taxon>
    </lineage>
</organism>
<dbReference type="Proteomes" id="UP001151760">
    <property type="component" value="Unassembled WGS sequence"/>
</dbReference>
<gene>
    <name evidence="3" type="ORF">Tco_0991732</name>
</gene>
<reference evidence="3" key="2">
    <citation type="submission" date="2022-01" db="EMBL/GenBank/DDBJ databases">
        <authorList>
            <person name="Yamashiro T."/>
            <person name="Shiraishi A."/>
            <person name="Satake H."/>
            <person name="Nakayama K."/>
        </authorList>
    </citation>
    <scope>NUCLEOTIDE SEQUENCE</scope>
</reference>
<feature type="region of interest" description="Disordered" evidence="1">
    <location>
        <begin position="472"/>
        <end position="493"/>
    </location>
</feature>
<dbReference type="PANTHER" id="PTHR33223:SF11">
    <property type="entry name" value="ELEMENT PROTEIN, PUTATIVE-RELATED"/>
    <property type="match status" value="1"/>
</dbReference>
<dbReference type="EMBL" id="BQNB010016867">
    <property type="protein sequence ID" value="GJT56678.1"/>
    <property type="molecule type" value="Genomic_DNA"/>
</dbReference>
<feature type="domain" description="Retrotransposon gag" evidence="2">
    <location>
        <begin position="233"/>
        <end position="322"/>
    </location>
</feature>
<dbReference type="InterPro" id="IPR005162">
    <property type="entry name" value="Retrotrans_gag_dom"/>
</dbReference>
<proteinExistence type="predicted"/>
<protein>
    <submittedName>
        <fullName evidence="3">Reverse transcriptase domain-containing protein</fullName>
    </submittedName>
</protein>
<dbReference type="GO" id="GO:0003964">
    <property type="term" value="F:RNA-directed DNA polymerase activity"/>
    <property type="evidence" value="ECO:0007669"/>
    <property type="project" value="UniProtKB-KW"/>
</dbReference>
<evidence type="ECO:0000259" key="2">
    <source>
        <dbReference type="Pfam" id="PF03732"/>
    </source>
</evidence>
<sequence length="528" mass="61276">MSNHEQPTPSHPKSDVQNTTGKNKQTPQDSVRTTSVVDLEEFCEKHYEKLLPIMADKYEYEKKKKEKLKEVKARLDFDDARKKSTRAQESTYSESRTMSPRRQRRSRSPYRNPSVFTRLESGGRSTSAHSDSRQESSRYTEIYSESEDSEGGHWKSKLQRKKSSVEDDDLSQPWVCAETDPFTSRIRHFDFPKTRMPSHVKAYSRSEDPEDHLKIFQAAAKTKRWAMPTWCHMFNSTLTGNARVWFDDLPSESIDSYNDLREAFLKNYLQQKKCIRDPIVLHNIKQRDGESTEDFIQRYKSESGNVKGAPECMRISGFVHGITNPELIKRFHEKIPKIVDEMMQVATSFLQGQEAASNQERKKVPQAWRHQEGGHRQNFKKGGGFRSQHKTEKRPDRFTLLTKTPKEILALEKGKFKTPPPMTTPVEKRNANKFCEFHGEVGHNTDECNHLRKQIEDMLKAGKLSHIIRELKQNSGKEQPKKKGETSGKEKPQAILMIQSRQNAVRQKITQSFSPDLEISFFSHPWND</sequence>
<keyword evidence="3" id="KW-0808">Transferase</keyword>
<feature type="compositionally biased region" description="Polar residues" evidence="1">
    <location>
        <begin position="15"/>
        <end position="36"/>
    </location>
</feature>
<dbReference type="Pfam" id="PF03732">
    <property type="entry name" value="Retrotrans_gag"/>
    <property type="match status" value="1"/>
</dbReference>
<keyword evidence="4" id="KW-1185">Reference proteome</keyword>
<dbReference type="PANTHER" id="PTHR33223">
    <property type="entry name" value="CCHC-TYPE DOMAIN-CONTAINING PROTEIN"/>
    <property type="match status" value="1"/>
</dbReference>
<keyword evidence="3" id="KW-0548">Nucleotidyltransferase</keyword>
<evidence type="ECO:0000313" key="4">
    <source>
        <dbReference type="Proteomes" id="UP001151760"/>
    </source>
</evidence>
<feature type="compositionally biased region" description="Basic and acidic residues" evidence="1">
    <location>
        <begin position="478"/>
        <end position="492"/>
    </location>
</feature>
<feature type="compositionally biased region" description="Basic and acidic residues" evidence="1">
    <location>
        <begin position="70"/>
        <end position="82"/>
    </location>
</feature>
<feature type="region of interest" description="Disordered" evidence="1">
    <location>
        <begin position="1"/>
        <end position="37"/>
    </location>
</feature>
<accession>A0ABQ5F0V5</accession>
<feature type="region of interest" description="Disordered" evidence="1">
    <location>
        <begin position="70"/>
        <end position="160"/>
    </location>
</feature>
<evidence type="ECO:0000313" key="3">
    <source>
        <dbReference type="EMBL" id="GJT56678.1"/>
    </source>
</evidence>
<feature type="region of interest" description="Disordered" evidence="1">
    <location>
        <begin position="354"/>
        <end position="396"/>
    </location>
</feature>
<reference evidence="3" key="1">
    <citation type="journal article" date="2022" name="Int. J. Mol. Sci.">
        <title>Draft Genome of Tanacetum Coccineum: Genomic Comparison of Closely Related Tanacetum-Family Plants.</title>
        <authorList>
            <person name="Yamashiro T."/>
            <person name="Shiraishi A."/>
            <person name="Nakayama K."/>
            <person name="Satake H."/>
        </authorList>
    </citation>
    <scope>NUCLEOTIDE SEQUENCE</scope>
</reference>
<evidence type="ECO:0000256" key="1">
    <source>
        <dbReference type="SAM" id="MobiDB-lite"/>
    </source>
</evidence>